<proteinExistence type="predicted"/>
<dbReference type="EMBL" id="VBAP01000009">
    <property type="protein sequence ID" value="TMI76911.1"/>
    <property type="molecule type" value="Genomic_DNA"/>
</dbReference>
<name>A0A537J017_9BACT</name>
<reference evidence="1 2" key="1">
    <citation type="journal article" date="2019" name="Nat. Microbiol.">
        <title>Mediterranean grassland soil C-N compound turnover is dependent on rainfall and depth, and is mediated by genomically divergent microorganisms.</title>
        <authorList>
            <person name="Diamond S."/>
            <person name="Andeer P.F."/>
            <person name="Li Z."/>
            <person name="Crits-Christoph A."/>
            <person name="Burstein D."/>
            <person name="Anantharaman K."/>
            <person name="Lane K.R."/>
            <person name="Thomas B.C."/>
            <person name="Pan C."/>
            <person name="Northen T.R."/>
            <person name="Banfield J.F."/>
        </authorList>
    </citation>
    <scope>NUCLEOTIDE SEQUENCE [LARGE SCALE GENOMIC DNA]</scope>
    <source>
        <strain evidence="1">NP_8</strain>
    </source>
</reference>
<gene>
    <name evidence="1" type="ORF">E6H05_02600</name>
</gene>
<dbReference type="AlphaFoldDB" id="A0A537J017"/>
<dbReference type="Proteomes" id="UP000318834">
    <property type="component" value="Unassembled WGS sequence"/>
</dbReference>
<protein>
    <submittedName>
        <fullName evidence="1">Uncharacterized protein</fullName>
    </submittedName>
</protein>
<evidence type="ECO:0000313" key="2">
    <source>
        <dbReference type="Proteomes" id="UP000318834"/>
    </source>
</evidence>
<comment type="caution">
    <text evidence="1">The sequence shown here is derived from an EMBL/GenBank/DDBJ whole genome shotgun (WGS) entry which is preliminary data.</text>
</comment>
<evidence type="ECO:0000313" key="1">
    <source>
        <dbReference type="EMBL" id="TMI76911.1"/>
    </source>
</evidence>
<accession>A0A537J017</accession>
<organism evidence="1 2">
    <name type="scientific">Candidatus Segetimicrobium genomatis</name>
    <dbReference type="NCBI Taxonomy" id="2569760"/>
    <lineage>
        <taxon>Bacteria</taxon>
        <taxon>Bacillati</taxon>
        <taxon>Candidatus Sysuimicrobiota</taxon>
        <taxon>Candidatus Sysuimicrobiia</taxon>
        <taxon>Candidatus Sysuimicrobiales</taxon>
        <taxon>Candidatus Segetimicrobiaceae</taxon>
        <taxon>Candidatus Segetimicrobium</taxon>
    </lineage>
</organism>
<sequence>MIENLLDLTIATQAVLRFAVRTEPLQARLPAPWQVTPDPAGVSKGANLAVTFNDALLNQDAAGTPTADAVSRYIGFAVPARHPETEEEAGFNFRILTAHPRAVPGKYKTSRLGTVLREFYAKGNDMSATVTDHFRFRDPGGGSVELQLQYRRGLPVRVVSQGNVRSATDPNILRIYKIHELLDVVRSVPQNIDRVMSYQFRNSISEFSDLFDGTERLVSVTIVPWYVRQVYGPGTT</sequence>